<keyword evidence="5 6" id="KW-0472">Membrane</keyword>
<gene>
    <name evidence="7" type="ORF">ACFYG5_09955</name>
</gene>
<dbReference type="Pfam" id="PF16732">
    <property type="entry name" value="ComP_DUS"/>
    <property type="match status" value="1"/>
</dbReference>
<dbReference type="PANTHER" id="PTHR30093:SF47">
    <property type="entry name" value="TYPE IV PILUS NON-CORE MINOR PILIN PILE"/>
    <property type="match status" value="1"/>
</dbReference>
<evidence type="ECO:0000256" key="6">
    <source>
        <dbReference type="SAM" id="Phobius"/>
    </source>
</evidence>
<dbReference type="GO" id="GO:0043683">
    <property type="term" value="P:type IV pilus assembly"/>
    <property type="evidence" value="ECO:0007669"/>
    <property type="project" value="InterPro"/>
</dbReference>
<dbReference type="InterPro" id="IPR012902">
    <property type="entry name" value="N_methyl_site"/>
</dbReference>
<dbReference type="AlphaFoldDB" id="A0AB74UQF7"/>
<dbReference type="InterPro" id="IPR002416">
    <property type="entry name" value="T2SS_protein-GspH"/>
</dbReference>
<protein>
    <submittedName>
        <fullName evidence="7">Type IV pilin protein</fullName>
    </submittedName>
</protein>
<dbReference type="PRINTS" id="PR00885">
    <property type="entry name" value="BCTERIALGSPH"/>
</dbReference>
<dbReference type="GO" id="GO:0015628">
    <property type="term" value="P:protein secretion by the type II secretion system"/>
    <property type="evidence" value="ECO:0007669"/>
    <property type="project" value="InterPro"/>
</dbReference>
<dbReference type="GO" id="GO:0015627">
    <property type="term" value="C:type II protein secretion system complex"/>
    <property type="evidence" value="ECO:0007669"/>
    <property type="project" value="InterPro"/>
</dbReference>
<evidence type="ECO:0000256" key="2">
    <source>
        <dbReference type="ARBA" id="ARBA00022481"/>
    </source>
</evidence>
<dbReference type="GO" id="GO:0016020">
    <property type="term" value="C:membrane"/>
    <property type="evidence" value="ECO:0007669"/>
    <property type="project" value="UniProtKB-SubCell"/>
</dbReference>
<evidence type="ECO:0000256" key="3">
    <source>
        <dbReference type="ARBA" id="ARBA00022692"/>
    </source>
</evidence>
<dbReference type="EMBL" id="CP170721">
    <property type="protein sequence ID" value="XIA16901.1"/>
    <property type="molecule type" value="Genomic_DNA"/>
</dbReference>
<evidence type="ECO:0000256" key="4">
    <source>
        <dbReference type="ARBA" id="ARBA00022989"/>
    </source>
</evidence>
<keyword evidence="4 6" id="KW-1133">Transmembrane helix</keyword>
<dbReference type="InterPro" id="IPR045584">
    <property type="entry name" value="Pilin-like"/>
</dbReference>
<dbReference type="Pfam" id="PF07963">
    <property type="entry name" value="N_methyl"/>
    <property type="match status" value="1"/>
</dbReference>
<dbReference type="NCBIfam" id="TIGR02532">
    <property type="entry name" value="IV_pilin_GFxxxE"/>
    <property type="match status" value="1"/>
</dbReference>
<comment type="subcellular location">
    <subcellularLocation>
        <location evidence="1">Membrane</location>
        <topology evidence="1">Single-pass membrane protein</topology>
    </subcellularLocation>
</comment>
<dbReference type="InterPro" id="IPR031982">
    <property type="entry name" value="PilE-like"/>
</dbReference>
<dbReference type="Gene3D" id="3.30.700.10">
    <property type="entry name" value="Glycoprotein, Type 4 Pilin"/>
    <property type="match status" value="1"/>
</dbReference>
<dbReference type="PROSITE" id="PS00409">
    <property type="entry name" value="PROKAR_NTER_METHYL"/>
    <property type="match status" value="1"/>
</dbReference>
<evidence type="ECO:0000256" key="5">
    <source>
        <dbReference type="ARBA" id="ARBA00023136"/>
    </source>
</evidence>
<evidence type="ECO:0000313" key="7">
    <source>
        <dbReference type="EMBL" id="XIA16901.1"/>
    </source>
</evidence>
<organism evidence="7">
    <name type="scientific">Rhodanobacter sp. FW102-FHT14D07</name>
    <dbReference type="NCBI Taxonomy" id="3351462"/>
    <lineage>
        <taxon>Bacteria</taxon>
        <taxon>Pseudomonadati</taxon>
        <taxon>Pseudomonadota</taxon>
        <taxon>Gammaproteobacteria</taxon>
        <taxon>Lysobacterales</taxon>
        <taxon>Rhodanobacteraceae</taxon>
        <taxon>Rhodanobacter</taxon>
    </lineage>
</organism>
<proteinExistence type="predicted"/>
<dbReference type="PANTHER" id="PTHR30093">
    <property type="entry name" value="GENERAL SECRETION PATHWAY PROTEIN G"/>
    <property type="match status" value="1"/>
</dbReference>
<evidence type="ECO:0000256" key="1">
    <source>
        <dbReference type="ARBA" id="ARBA00004167"/>
    </source>
</evidence>
<dbReference type="SUPFAM" id="SSF54523">
    <property type="entry name" value="Pili subunits"/>
    <property type="match status" value="1"/>
</dbReference>
<dbReference type="RefSeq" id="WP_395117527.1">
    <property type="nucleotide sequence ID" value="NZ_CP170721.1"/>
</dbReference>
<feature type="transmembrane region" description="Helical" evidence="6">
    <location>
        <begin position="12"/>
        <end position="30"/>
    </location>
</feature>
<keyword evidence="2" id="KW-0488">Methylation</keyword>
<name>A0AB74UQF7_9GAMM</name>
<accession>A0AB74UQF7</accession>
<keyword evidence="3 6" id="KW-0812">Transmembrane</keyword>
<reference evidence="7" key="1">
    <citation type="submission" date="2024-10" db="EMBL/GenBank/DDBJ databases">
        <authorList>
            <person name="Lesea H.P."/>
            <person name="Kuehl J.V."/>
            <person name="Chandonia J.-M."/>
        </authorList>
    </citation>
    <scope>NUCLEOTIDE SEQUENCE</scope>
    <source>
        <strain evidence="7">FW102-FHT14D07</strain>
    </source>
</reference>
<sequence>MGRMRGFTLLELMIVVVIIAVLAAVAIPTYGRYAFRAHRADGQELLLRVATAQERYYSTANAYGGLTDIGFDNPAISEKGFYSVTVVASSSSQAFVATATPVGGQANDVCGPLTIDNAGVKTPGPASASSNSNGSCW</sequence>